<comment type="caution">
    <text evidence="6">The sequence shown here is derived from an EMBL/GenBank/DDBJ whole genome shotgun (WGS) entry which is preliminary data.</text>
</comment>
<evidence type="ECO:0000256" key="3">
    <source>
        <dbReference type="ARBA" id="ARBA00022833"/>
    </source>
</evidence>
<keyword evidence="2 4" id="KW-0863">Zinc-finger</keyword>
<dbReference type="InterPro" id="IPR013083">
    <property type="entry name" value="Znf_RING/FYVE/PHD"/>
</dbReference>
<dbReference type="PROSITE" id="PS00518">
    <property type="entry name" value="ZF_RING_1"/>
    <property type="match status" value="1"/>
</dbReference>
<reference evidence="6" key="1">
    <citation type="journal article" date="2018" name="Nat. Plants">
        <title>Whole-genome landscape of Medicago truncatula symbiotic genes.</title>
        <authorList>
            <person name="Pecrix Y."/>
            <person name="Gamas P."/>
            <person name="Carrere S."/>
        </authorList>
    </citation>
    <scope>NUCLEOTIDE SEQUENCE</scope>
    <source>
        <tissue evidence="6">Leaves</tissue>
    </source>
</reference>
<dbReference type="Gene3D" id="3.30.40.10">
    <property type="entry name" value="Zinc/RING finger domain, C3HC4 (zinc finger)"/>
    <property type="match status" value="1"/>
</dbReference>
<accession>A0A396JQ48</accession>
<sequence length="73" mass="8344">MVGGLVNKAKLTAPLTCPLCSNIFREPTTIPECLHTFCRECIERKFIDERLNHCPVCKVDLGYYPLDKLKYSP</sequence>
<dbReference type="InterPro" id="IPR044807">
    <property type="entry name" value="DRIP1-like"/>
</dbReference>
<dbReference type="SMART" id="SM00184">
    <property type="entry name" value="RING"/>
    <property type="match status" value="1"/>
</dbReference>
<dbReference type="Proteomes" id="UP000265566">
    <property type="component" value="Chromosome 1"/>
</dbReference>
<dbReference type="EMBL" id="PSQE01000001">
    <property type="protein sequence ID" value="RHN80400.1"/>
    <property type="molecule type" value="Genomic_DNA"/>
</dbReference>
<dbReference type="Gramene" id="rna4325">
    <property type="protein sequence ID" value="RHN80400.1"/>
    <property type="gene ID" value="gene4325"/>
</dbReference>
<dbReference type="SUPFAM" id="SSF57850">
    <property type="entry name" value="RING/U-box"/>
    <property type="match status" value="1"/>
</dbReference>
<evidence type="ECO:0000259" key="5">
    <source>
        <dbReference type="PROSITE" id="PS50089"/>
    </source>
</evidence>
<dbReference type="GO" id="GO:0008270">
    <property type="term" value="F:zinc ion binding"/>
    <property type="evidence" value="ECO:0007669"/>
    <property type="project" value="UniProtKB-KW"/>
</dbReference>
<gene>
    <name evidence="6" type="ORF">MtrunA17_Chr1g0187881</name>
</gene>
<dbReference type="PANTHER" id="PTHR46293:SF3">
    <property type="entry name" value="E3 UBIQUITIN PROTEIN LIGASE DRIPH-RELATED"/>
    <property type="match status" value="1"/>
</dbReference>
<dbReference type="InterPro" id="IPR017907">
    <property type="entry name" value="Znf_RING_CS"/>
</dbReference>
<dbReference type="GO" id="GO:0004842">
    <property type="term" value="F:ubiquitin-protein transferase activity"/>
    <property type="evidence" value="ECO:0007669"/>
    <property type="project" value="InterPro"/>
</dbReference>
<name>A0A396JQ48_MEDTR</name>
<keyword evidence="1" id="KW-0479">Metal-binding</keyword>
<feature type="domain" description="RING-type" evidence="5">
    <location>
        <begin position="17"/>
        <end position="58"/>
    </location>
</feature>
<dbReference type="PROSITE" id="PS50089">
    <property type="entry name" value="ZF_RING_2"/>
    <property type="match status" value="1"/>
</dbReference>
<organism evidence="6">
    <name type="scientific">Medicago truncatula</name>
    <name type="common">Barrel medic</name>
    <name type="synonym">Medicago tribuloides</name>
    <dbReference type="NCBI Taxonomy" id="3880"/>
    <lineage>
        <taxon>Eukaryota</taxon>
        <taxon>Viridiplantae</taxon>
        <taxon>Streptophyta</taxon>
        <taxon>Embryophyta</taxon>
        <taxon>Tracheophyta</taxon>
        <taxon>Spermatophyta</taxon>
        <taxon>Magnoliopsida</taxon>
        <taxon>eudicotyledons</taxon>
        <taxon>Gunneridae</taxon>
        <taxon>Pentapetalae</taxon>
        <taxon>rosids</taxon>
        <taxon>fabids</taxon>
        <taxon>Fabales</taxon>
        <taxon>Fabaceae</taxon>
        <taxon>Papilionoideae</taxon>
        <taxon>50 kb inversion clade</taxon>
        <taxon>NPAAA clade</taxon>
        <taxon>Hologalegina</taxon>
        <taxon>IRL clade</taxon>
        <taxon>Trifolieae</taxon>
        <taxon>Medicago</taxon>
    </lineage>
</organism>
<evidence type="ECO:0000256" key="2">
    <source>
        <dbReference type="ARBA" id="ARBA00022771"/>
    </source>
</evidence>
<dbReference type="Pfam" id="PF13923">
    <property type="entry name" value="zf-C3HC4_2"/>
    <property type="match status" value="1"/>
</dbReference>
<dbReference type="InterPro" id="IPR001841">
    <property type="entry name" value="Znf_RING"/>
</dbReference>
<dbReference type="AlphaFoldDB" id="A0A396JQ48"/>
<evidence type="ECO:0000256" key="1">
    <source>
        <dbReference type="ARBA" id="ARBA00022723"/>
    </source>
</evidence>
<evidence type="ECO:0000313" key="6">
    <source>
        <dbReference type="EMBL" id="RHN80400.1"/>
    </source>
</evidence>
<dbReference type="PANTHER" id="PTHR46293">
    <property type="entry name" value="E3 UBIQUITIN PROTEIN LIGASE DRIP1"/>
    <property type="match status" value="1"/>
</dbReference>
<proteinExistence type="predicted"/>
<evidence type="ECO:0000256" key="4">
    <source>
        <dbReference type="PROSITE-ProRule" id="PRU00175"/>
    </source>
</evidence>
<protein>
    <submittedName>
        <fullName evidence="6">Putative transcription factor C2H2 family</fullName>
    </submittedName>
</protein>
<keyword evidence="3" id="KW-0862">Zinc</keyword>